<dbReference type="InterPro" id="IPR036291">
    <property type="entry name" value="NAD(P)-bd_dom_sf"/>
</dbReference>
<evidence type="ECO:0000313" key="4">
    <source>
        <dbReference type="EMBL" id="GAA3219215.1"/>
    </source>
</evidence>
<evidence type="ECO:0000256" key="1">
    <source>
        <dbReference type="ARBA" id="ARBA00006432"/>
    </source>
</evidence>
<dbReference type="SUPFAM" id="SSF47336">
    <property type="entry name" value="ACP-like"/>
    <property type="match status" value="1"/>
</dbReference>
<feature type="compositionally biased region" description="Pro residues" evidence="2">
    <location>
        <begin position="23"/>
        <end position="38"/>
    </location>
</feature>
<dbReference type="SMART" id="SM01294">
    <property type="entry name" value="PKS_PP_betabranch"/>
    <property type="match status" value="1"/>
</dbReference>
<comment type="caution">
    <text evidence="4">The sequence shown here is derived from an EMBL/GenBank/DDBJ whole genome shotgun (WGS) entry which is preliminary data.</text>
</comment>
<dbReference type="InterPro" id="IPR009081">
    <property type="entry name" value="PP-bd_ACP"/>
</dbReference>
<dbReference type="InterPro" id="IPR045851">
    <property type="entry name" value="AMP-bd_C_sf"/>
</dbReference>
<reference evidence="5" key="1">
    <citation type="journal article" date="2019" name="Int. J. Syst. Evol. Microbiol.">
        <title>The Global Catalogue of Microorganisms (GCM) 10K type strain sequencing project: providing services to taxonomists for standard genome sequencing and annotation.</title>
        <authorList>
            <consortium name="The Broad Institute Genomics Platform"/>
            <consortium name="The Broad Institute Genome Sequencing Center for Infectious Disease"/>
            <person name="Wu L."/>
            <person name="Ma J."/>
        </authorList>
    </citation>
    <scope>NUCLEOTIDE SEQUENCE [LARGE SCALE GENOMIC DNA]</scope>
    <source>
        <strain evidence="5">JCM 9377</strain>
    </source>
</reference>
<dbReference type="SUPFAM" id="SSF56801">
    <property type="entry name" value="Acetyl-CoA synthetase-like"/>
    <property type="match status" value="1"/>
</dbReference>
<dbReference type="Gene3D" id="3.40.50.12780">
    <property type="entry name" value="N-terminal domain of ligase-like"/>
    <property type="match status" value="1"/>
</dbReference>
<comment type="similarity">
    <text evidence="1">Belongs to the ATP-dependent AMP-binding enzyme family.</text>
</comment>
<dbReference type="Gene3D" id="1.10.1200.10">
    <property type="entry name" value="ACP-like"/>
    <property type="match status" value="1"/>
</dbReference>
<dbReference type="InterPro" id="IPR057326">
    <property type="entry name" value="KR_dom"/>
</dbReference>
<organism evidence="4 5">
    <name type="scientific">Actinocorallia longicatena</name>
    <dbReference type="NCBI Taxonomy" id="111803"/>
    <lineage>
        <taxon>Bacteria</taxon>
        <taxon>Bacillati</taxon>
        <taxon>Actinomycetota</taxon>
        <taxon>Actinomycetes</taxon>
        <taxon>Streptosporangiales</taxon>
        <taxon>Thermomonosporaceae</taxon>
        <taxon>Actinocorallia</taxon>
    </lineage>
</organism>
<dbReference type="InterPro" id="IPR042099">
    <property type="entry name" value="ANL_N_sf"/>
</dbReference>
<dbReference type="PANTHER" id="PTHR22754">
    <property type="entry name" value="DISCO-INTERACTING PROTEIN 2 DIP2 -RELATED"/>
    <property type="match status" value="1"/>
</dbReference>
<dbReference type="Gene3D" id="3.40.50.720">
    <property type="entry name" value="NAD(P)-binding Rossmann-like Domain"/>
    <property type="match status" value="1"/>
</dbReference>
<dbReference type="EMBL" id="BAAAUV010000010">
    <property type="protein sequence ID" value="GAA3219215.1"/>
    <property type="molecule type" value="Genomic_DNA"/>
</dbReference>
<sequence length="1245" mass="131620">MREAVTVADRALKRRVETAAPAAPAPPAVAEPEFPPGPAIAAGPVRRRTAAEARTLPEALLRAADLVPDRGTTFLDPDGSEHRQTYARLLDDALRTLTGLRQAGARQGQAVLLHCEDNRGFVTGFWACLLGGLVPTPLAPQQQSESAYSRRFHGVWSLLDRPLIVTAPGRRHALERLTERWEDGDRVRIEAVDELMTHDPATPEAADPDAPAVNLLTSGSTGFPKIVQHAHASIVARTYATVAANGFTEHETSLNWMPLDHVGGMVMFNVRDVFLGCEHVNATTEAFVRRPVSWLDWIERYSATSTWAPNFAFALVNKCHQEIEGGRWDLSSMTNICDAGEAIVPRTAHRFLELLAPHGLPDDAVVPCWGMSETSSGVTYSRMDRRDPAAGTVSVSRASLNTGRITIVPHGSAQSMVLADVGAPIPGVELRVVDDEGAVLRERDLGHLHVRGSTMLREYFRNPEANAAARTADGWFDTGDLGFLHEGRLTLTGRQKDVLIVNGANYPAHEMETVISEALGARVSMVAACGIQEESTGTDGAHVFFVPAGEAVGRIEAAVADIRTVLGREFGLAPAAIVPVTGEEFPRTPTGKIQRSRLAEAFRAGRFDDRTHFAPGGAGAEDSWLFEAVFEPARPVEPVAGARPVLVYAPSPGWFDEHLAGRLGETPYALITPASGEAIIGPARFQIDPDDPGQHDRALARIAEDLGTELRVVYAWAIGGAAEDPALPSVRLLGALAALARALPAAEMTVLTRGALATGSDTDVDPARAALAGMVRTANTEATLRSVQLVDLPLGSGDAEAAGVALLSFGTPVVAVRAGAASTPRLRRVEQDPRMEIPASILPRGGTALIIGGLGGTGRLIAEYILVSTGARLLITGRTATGGHAGTGADAVLADLSELGDVRYVAADIADVRAMTAAVEEAERSWGRPLDLVVDLAGASIAPQWDDMAAHDLRRESVEWLRGMLRPKLAGCASVESLLGGRPGTSVVLFSSVNGFLGGSSVGAYAAANAAMEGFAARWAKRGRTVRCIGWSMWAGTGMNEGSPLVPAAERRGFRVIEQSKGLELLVAALHGRRPWLLAGIDPGNAWIKEHLAADQFDGANLVVAVVPEESADPGGVIGRVAADLAAVGVFADVVALPAVPRDAAGLPDGAAILALRDASPITYAEPEGPAETSVAEVFSEILGRSGIGRDDSFFGLGGDSIRATQAMTAINERLRCDFPVHVLYTHSTVRELATAVGSADDHHA</sequence>
<accession>A0ABP6QFN0</accession>
<evidence type="ECO:0000256" key="2">
    <source>
        <dbReference type="SAM" id="MobiDB-lite"/>
    </source>
</evidence>
<evidence type="ECO:0000313" key="5">
    <source>
        <dbReference type="Proteomes" id="UP001501237"/>
    </source>
</evidence>
<proteinExistence type="inferred from homology"/>
<feature type="region of interest" description="Disordered" evidence="2">
    <location>
        <begin position="17"/>
        <end position="46"/>
    </location>
</feature>
<evidence type="ECO:0000259" key="3">
    <source>
        <dbReference type="PROSITE" id="PS50075"/>
    </source>
</evidence>
<dbReference type="Pfam" id="PF00501">
    <property type="entry name" value="AMP-binding"/>
    <property type="match status" value="1"/>
</dbReference>
<dbReference type="SMART" id="SM00822">
    <property type="entry name" value="PKS_KR"/>
    <property type="match status" value="1"/>
</dbReference>
<dbReference type="PROSITE" id="PS50075">
    <property type="entry name" value="CARRIER"/>
    <property type="match status" value="1"/>
</dbReference>
<dbReference type="SUPFAM" id="SSF51735">
    <property type="entry name" value="NAD(P)-binding Rossmann-fold domains"/>
    <property type="match status" value="2"/>
</dbReference>
<feature type="domain" description="Carrier" evidence="3">
    <location>
        <begin position="1166"/>
        <end position="1241"/>
    </location>
</feature>
<name>A0ABP6QFN0_9ACTN</name>
<keyword evidence="5" id="KW-1185">Reference proteome</keyword>
<dbReference type="InterPro" id="IPR036736">
    <property type="entry name" value="ACP-like_sf"/>
</dbReference>
<dbReference type="Pfam" id="PF00550">
    <property type="entry name" value="PP-binding"/>
    <property type="match status" value="1"/>
</dbReference>
<protein>
    <recommendedName>
        <fullName evidence="3">Carrier domain-containing protein</fullName>
    </recommendedName>
</protein>
<dbReference type="PANTHER" id="PTHR22754:SF32">
    <property type="entry name" value="DISCO-INTERACTING PROTEIN 2"/>
    <property type="match status" value="1"/>
</dbReference>
<dbReference type="Proteomes" id="UP001501237">
    <property type="component" value="Unassembled WGS sequence"/>
</dbReference>
<dbReference type="InterPro" id="IPR013968">
    <property type="entry name" value="PKS_KR"/>
</dbReference>
<dbReference type="Pfam" id="PF08659">
    <property type="entry name" value="KR"/>
    <property type="match status" value="1"/>
</dbReference>
<dbReference type="Gene3D" id="3.30.300.30">
    <property type="match status" value="1"/>
</dbReference>
<dbReference type="InterPro" id="IPR000873">
    <property type="entry name" value="AMP-dep_synth/lig_dom"/>
</dbReference>
<gene>
    <name evidence="4" type="ORF">GCM10010468_43140</name>
</gene>